<dbReference type="PROSITE" id="PS50132">
    <property type="entry name" value="RGS"/>
    <property type="match status" value="2"/>
</dbReference>
<evidence type="ECO:0000313" key="4">
    <source>
        <dbReference type="Proteomes" id="UP001163046"/>
    </source>
</evidence>
<dbReference type="EMBL" id="MU825873">
    <property type="protein sequence ID" value="KAJ7387911.1"/>
    <property type="molecule type" value="Genomic_DNA"/>
</dbReference>
<feature type="compositionally biased region" description="Basic residues" evidence="1">
    <location>
        <begin position="16"/>
        <end position="29"/>
    </location>
</feature>
<dbReference type="InterPro" id="IPR044926">
    <property type="entry name" value="RGS_subdomain_2"/>
</dbReference>
<dbReference type="AlphaFoldDB" id="A0A9X0D639"/>
<dbReference type="OrthoDB" id="5584247at2759"/>
<dbReference type="GO" id="GO:0005739">
    <property type="term" value="C:mitochondrion"/>
    <property type="evidence" value="ECO:0007669"/>
    <property type="project" value="TreeGrafter"/>
</dbReference>
<reference evidence="3" key="1">
    <citation type="submission" date="2023-01" db="EMBL/GenBank/DDBJ databases">
        <title>Genome assembly of the deep-sea coral Lophelia pertusa.</title>
        <authorList>
            <person name="Herrera S."/>
            <person name="Cordes E."/>
        </authorList>
    </citation>
    <scope>NUCLEOTIDE SEQUENCE</scope>
    <source>
        <strain evidence="3">USNM1676648</strain>
        <tissue evidence="3">Polyp</tissue>
    </source>
</reference>
<proteinExistence type="predicted"/>
<dbReference type="Pfam" id="PF00615">
    <property type="entry name" value="RGS"/>
    <property type="match status" value="2"/>
</dbReference>
<dbReference type="Proteomes" id="UP001163046">
    <property type="component" value="Unassembled WGS sequence"/>
</dbReference>
<feature type="domain" description="RGS" evidence="2">
    <location>
        <begin position="415"/>
        <end position="543"/>
    </location>
</feature>
<dbReference type="FunFam" id="1.10.167.10:FF:000005">
    <property type="entry name" value="Putative A-kinase anchor protein 10 mitochondrial"/>
    <property type="match status" value="1"/>
</dbReference>
<evidence type="ECO:0000313" key="3">
    <source>
        <dbReference type="EMBL" id="KAJ7387911.1"/>
    </source>
</evidence>
<dbReference type="Gene3D" id="1.10.167.10">
    <property type="entry name" value="Regulator of G-protein Signalling 4, domain 2"/>
    <property type="match status" value="3"/>
</dbReference>
<name>A0A9X0D639_9CNID</name>
<comment type="caution">
    <text evidence="3">The sequence shown here is derived from an EMBL/GenBank/DDBJ whole genome shotgun (WGS) entry which is preliminary data.</text>
</comment>
<organism evidence="3 4">
    <name type="scientific">Desmophyllum pertusum</name>
    <dbReference type="NCBI Taxonomy" id="174260"/>
    <lineage>
        <taxon>Eukaryota</taxon>
        <taxon>Metazoa</taxon>
        <taxon>Cnidaria</taxon>
        <taxon>Anthozoa</taxon>
        <taxon>Hexacorallia</taxon>
        <taxon>Scleractinia</taxon>
        <taxon>Caryophylliina</taxon>
        <taxon>Caryophylliidae</taxon>
        <taxon>Desmophyllum</taxon>
    </lineage>
</organism>
<dbReference type="PANTHER" id="PTHR13155">
    <property type="entry name" value="A-KINASE ANCHOR PROTEINS"/>
    <property type="match status" value="1"/>
</dbReference>
<dbReference type="SMART" id="SM00315">
    <property type="entry name" value="RGS"/>
    <property type="match status" value="2"/>
</dbReference>
<dbReference type="GO" id="GO:0005886">
    <property type="term" value="C:plasma membrane"/>
    <property type="evidence" value="ECO:0007669"/>
    <property type="project" value="TreeGrafter"/>
</dbReference>
<gene>
    <name evidence="3" type="primary">AKAP10_2</name>
    <name evidence="3" type="ORF">OS493_001263</name>
</gene>
<dbReference type="CDD" id="cd08721">
    <property type="entry name" value="RGS_AKAP2_2"/>
    <property type="match status" value="1"/>
</dbReference>
<dbReference type="InterPro" id="IPR052246">
    <property type="entry name" value="Cell_Polariz_PKAAnc"/>
</dbReference>
<dbReference type="InterPro" id="IPR036305">
    <property type="entry name" value="RGS_sf"/>
</dbReference>
<dbReference type="PANTHER" id="PTHR13155:SF1">
    <property type="entry name" value="A-KINASE ANCHOR PROTEIN 10, MITOCHONDRIAL"/>
    <property type="match status" value="1"/>
</dbReference>
<protein>
    <submittedName>
        <fullName evidence="3">A-kinase anchor protein 10, mitochondrial</fullName>
    </submittedName>
</protein>
<evidence type="ECO:0000259" key="2">
    <source>
        <dbReference type="PROSITE" id="PS50132"/>
    </source>
</evidence>
<accession>A0A9X0D639</accession>
<dbReference type="SUPFAM" id="SSF48097">
    <property type="entry name" value="Regulator of G-protein signaling, RGS"/>
    <property type="match status" value="2"/>
</dbReference>
<feature type="domain" description="RGS" evidence="2">
    <location>
        <begin position="326"/>
        <end position="401"/>
    </location>
</feature>
<sequence length="638" mass="71580">MLRFSRKPSAKDKQAKGKNSKSGKSKGKSNKQSALASPNEDQDRRNNLIGVQECRKLLASVSRKKSAKCVATFRRKSQLSKTLVEVLMDDSVLPYFMEYMQKHNATNLLNFWLTAETFRLSTINRLRINSMSRLKSSKGDSTSAIPGGDVPTMLNSSDLCALGDSLDQLKTCTNSSGTADQSWIQIDDNNEFGDFTGYEPESSASADSIAKNSGDVLLLCNNCGRIINPPSSNKDACDHCGHSIGDQQTSSNPYCSSNQEETFISGLQNGINQLDKSNQSNLKNIQDTKDFTNSDTGTQKGFRSSKVTFDLTPDFEHEQRGFCRRRTRSIVIDAISIYSKYISLEASNPIGLEESIRRQIEINICSEDGRICPDSFLPAQKFAYDVLERMYFPAFLTSSFYCKHQIDILTSGKVFLSDILYNPNAMFYFMEYLEQEGIQHMLEFWLTADNFQSHLKSQMEHNQYNAEHALDDAMIIYDKYFSMQASVPLGVDDITRIEIENSICREGGPLPECFTYPMEHVLCLLEEVFCPSFLKSDVYYKYLTELLNSISDNHSTQTLSASIGSVDDVRSLGAQMNENSRLVKSTFGSDLDLTEHPDALWQRPNAGLSLERSMSLEFLNQSLSLSQTVVMAPPQLPN</sequence>
<evidence type="ECO:0000256" key="1">
    <source>
        <dbReference type="SAM" id="MobiDB-lite"/>
    </source>
</evidence>
<dbReference type="GO" id="GO:0008104">
    <property type="term" value="P:intracellular protein localization"/>
    <property type="evidence" value="ECO:0007669"/>
    <property type="project" value="TreeGrafter"/>
</dbReference>
<dbReference type="InterPro" id="IPR016137">
    <property type="entry name" value="RGS"/>
</dbReference>
<feature type="region of interest" description="Disordered" evidence="1">
    <location>
        <begin position="1"/>
        <end position="46"/>
    </location>
</feature>
<keyword evidence="4" id="KW-1185">Reference proteome</keyword>